<evidence type="ECO:0000313" key="4">
    <source>
        <dbReference type="EMBL" id="KAF0296445.1"/>
    </source>
</evidence>
<evidence type="ECO:0000256" key="2">
    <source>
        <dbReference type="SAM" id="Phobius"/>
    </source>
</evidence>
<keyword evidence="2" id="KW-1133">Transmembrane helix</keyword>
<protein>
    <submittedName>
        <fullName evidence="4">Leukocyte receptor cluster member 8</fullName>
    </submittedName>
</protein>
<feature type="region of interest" description="Disordered" evidence="1">
    <location>
        <begin position="141"/>
        <end position="254"/>
    </location>
</feature>
<sequence>MQLSRPRFQAGGQLGSFNQSVRPPGGQPPSAAPAPAPAPAPGPGPDTSQPPPQTPPPQSPGQKSSPQALSGQPHPPSDVTAGKPMGAAPAGQPTNQAAESAANASSDWPDSLKRYVTRAFERAVSDTEKNRVQTLLREKITAAAARGPLTGVDWDKEPLPGSRSRSPDSRSGYGRSNRGRRRRNSSSGSSRDEDHRNTPRKKNNKTEKKKGRKDTKAPFYSLGGPGGATISTSEQLQKRASRFAGQRGDNKPRQRLQIQSFIQSAASQLGEDGEGMDWSALHIVGTCQDLEKRFLRLTAAPEAASVRPPEVLRRSLELVKTKWKEQQDYHNTCDQLKSIRQDLTVQGIRDEFTVHVYETHGRIALEKKDHTEFNQCQTQLKALYREVGGSNRLEFTAYRLLYFIFTRAIIGQCCFIFTRAIIGQWWLYFIFTRAIIGQWWLYFIFTRAIIDINTTLATLTDEDKRDPCVAHALKVKNAWSQGNYVRFFRLYQDAPKMSGFLMDWFADRERKSALKKLIKTFVPGPVRAVAREGREVVLYRPGVEVGYVCRILACSREQFATLTEPAALVYSDPVHSQLDCKASMTCLAAL</sequence>
<dbReference type="Proteomes" id="UP000440578">
    <property type="component" value="Unassembled WGS sequence"/>
</dbReference>
<feature type="compositionally biased region" description="Low complexity" evidence="1">
    <location>
        <begin position="97"/>
        <end position="106"/>
    </location>
</feature>
<feature type="compositionally biased region" description="Basic residues" evidence="1">
    <location>
        <begin position="198"/>
        <end position="213"/>
    </location>
</feature>
<evidence type="ECO:0000256" key="1">
    <source>
        <dbReference type="SAM" id="MobiDB-lite"/>
    </source>
</evidence>
<accession>A0A6A4VQF4</accession>
<evidence type="ECO:0000259" key="3">
    <source>
        <dbReference type="Pfam" id="PF03399"/>
    </source>
</evidence>
<keyword evidence="4" id="KW-0675">Receptor</keyword>
<dbReference type="EMBL" id="VIIS01001559">
    <property type="protein sequence ID" value="KAF0296445.1"/>
    <property type="molecule type" value="Genomic_DNA"/>
</dbReference>
<dbReference type="Pfam" id="PF03399">
    <property type="entry name" value="SAC3_GANP"/>
    <property type="match status" value="1"/>
</dbReference>
<evidence type="ECO:0000313" key="5">
    <source>
        <dbReference type="Proteomes" id="UP000440578"/>
    </source>
</evidence>
<feature type="compositionally biased region" description="Low complexity" evidence="1">
    <location>
        <begin position="159"/>
        <end position="176"/>
    </location>
</feature>
<reference evidence="4 5" key="1">
    <citation type="submission" date="2019-07" db="EMBL/GenBank/DDBJ databases">
        <title>Draft genome assembly of a fouling barnacle, Amphibalanus amphitrite (Darwin, 1854): The first reference genome for Thecostraca.</title>
        <authorList>
            <person name="Kim W."/>
        </authorList>
    </citation>
    <scope>NUCLEOTIDE SEQUENCE [LARGE SCALE GENOMIC DNA]</scope>
    <source>
        <strain evidence="4">SNU_AA5</strain>
        <tissue evidence="4">Soma without cirri and trophi</tissue>
    </source>
</reference>
<dbReference type="Gene3D" id="1.25.40.990">
    <property type="match status" value="1"/>
</dbReference>
<dbReference type="PANTHER" id="PTHR12436">
    <property type="entry name" value="80 KDA MCM3-ASSOCIATED PROTEIN"/>
    <property type="match status" value="1"/>
</dbReference>
<gene>
    <name evidence="4" type="primary">LENG8_1</name>
    <name evidence="4" type="ORF">FJT64_006110</name>
</gene>
<feature type="compositionally biased region" description="Pro residues" evidence="1">
    <location>
        <begin position="25"/>
        <end position="59"/>
    </location>
</feature>
<keyword evidence="2" id="KW-0812">Transmembrane</keyword>
<name>A0A6A4VQF4_AMPAM</name>
<comment type="caution">
    <text evidence="4">The sequence shown here is derived from an EMBL/GenBank/DDBJ whole genome shotgun (WGS) entry which is preliminary data.</text>
</comment>
<dbReference type="InterPro" id="IPR045107">
    <property type="entry name" value="SAC3/GANP/THP3"/>
</dbReference>
<dbReference type="AlphaFoldDB" id="A0A6A4VQF4"/>
<feature type="domain" description="SAC3/GANP/THP3 conserved" evidence="3">
    <location>
        <begin position="298"/>
        <end position="404"/>
    </location>
</feature>
<feature type="transmembrane region" description="Helical" evidence="2">
    <location>
        <begin position="400"/>
        <end position="418"/>
    </location>
</feature>
<dbReference type="PANTHER" id="PTHR12436:SF4">
    <property type="entry name" value="LEUKOCYTE RECEPTOR CLUSTER MEMBER 8"/>
    <property type="match status" value="1"/>
</dbReference>
<proteinExistence type="predicted"/>
<dbReference type="InterPro" id="IPR005062">
    <property type="entry name" value="SAC3/GANP/THP3_conserved"/>
</dbReference>
<organism evidence="4 5">
    <name type="scientific">Amphibalanus amphitrite</name>
    <name type="common">Striped barnacle</name>
    <name type="synonym">Balanus amphitrite</name>
    <dbReference type="NCBI Taxonomy" id="1232801"/>
    <lineage>
        <taxon>Eukaryota</taxon>
        <taxon>Metazoa</taxon>
        <taxon>Ecdysozoa</taxon>
        <taxon>Arthropoda</taxon>
        <taxon>Crustacea</taxon>
        <taxon>Multicrustacea</taxon>
        <taxon>Cirripedia</taxon>
        <taxon>Thoracica</taxon>
        <taxon>Thoracicalcarea</taxon>
        <taxon>Balanomorpha</taxon>
        <taxon>Balanoidea</taxon>
        <taxon>Balanidae</taxon>
        <taxon>Amphibalaninae</taxon>
        <taxon>Amphibalanus</taxon>
    </lineage>
</organism>
<feature type="region of interest" description="Disordered" evidence="1">
    <location>
        <begin position="1"/>
        <end position="110"/>
    </location>
</feature>
<keyword evidence="5" id="KW-1185">Reference proteome</keyword>
<feature type="transmembrane region" description="Helical" evidence="2">
    <location>
        <begin position="425"/>
        <end position="445"/>
    </location>
</feature>
<keyword evidence="2" id="KW-0472">Membrane</keyword>
<dbReference type="GO" id="GO:0005634">
    <property type="term" value="C:nucleus"/>
    <property type="evidence" value="ECO:0007669"/>
    <property type="project" value="TreeGrafter"/>
</dbReference>
<dbReference type="OrthoDB" id="199574at2759"/>